<dbReference type="RefSeq" id="WP_249464889.1">
    <property type="nucleotide sequence ID" value="NZ_CP091196.1"/>
</dbReference>
<evidence type="ECO:0000313" key="3">
    <source>
        <dbReference type="Proteomes" id="UP000830158"/>
    </source>
</evidence>
<dbReference type="EMBL" id="CP091196">
    <property type="protein sequence ID" value="UQS23089.1"/>
    <property type="molecule type" value="Genomic_DNA"/>
</dbReference>
<protein>
    <submittedName>
        <fullName evidence="2">Plasmid pRiA4b ORF-3 family protein</fullName>
    </submittedName>
</protein>
<proteinExistence type="predicted"/>
<evidence type="ECO:0000259" key="1">
    <source>
        <dbReference type="Pfam" id="PF07929"/>
    </source>
</evidence>
<gene>
    <name evidence="2" type="ORF">L1857_09805</name>
</gene>
<evidence type="ECO:0000313" key="2">
    <source>
        <dbReference type="EMBL" id="UQS23089.1"/>
    </source>
</evidence>
<feature type="domain" description="Plasmid pRiA4b Orf3-like" evidence="1">
    <location>
        <begin position="363"/>
        <end position="473"/>
    </location>
</feature>
<organism evidence="2 3">
    <name type="scientific">Amycolatopsis thermalba</name>
    <dbReference type="NCBI Taxonomy" id="944492"/>
    <lineage>
        <taxon>Bacteria</taxon>
        <taxon>Bacillati</taxon>
        <taxon>Actinomycetota</taxon>
        <taxon>Actinomycetes</taxon>
        <taxon>Pseudonocardiales</taxon>
        <taxon>Pseudonocardiaceae</taxon>
        <taxon>Amycolatopsis</taxon>
    </lineage>
</organism>
<dbReference type="SUPFAM" id="SSF159941">
    <property type="entry name" value="MM3350-like"/>
    <property type="match status" value="1"/>
</dbReference>
<dbReference type="InterPro" id="IPR012912">
    <property type="entry name" value="Plasmid_pRiA4b_Orf3-like"/>
</dbReference>
<sequence>MSTGISTLASQCPALSRTRALASWVGDGRPVTPKGVLRPADVPSVAGALGVEVGEKVRSAADVVTIHRPWVAAEGAGLIEVGVAEAVARPPHDDPAQLWLKGLDAVLRAESADPRRRGAFALCRAVLTALANGPLLDDLVFSVHRLLKGSEDGDAVASSFGGAELFPLDAALDVLTEFGALDGDRKVTPLGQWALDEWAAREPRPVTPELRAAQLLGRLAPLPADEAWHQALRWFEGRRPVDGAAQLLHAAEFASPVERVAAIEVVAGFGDEVLPAWHVALSYRNVRPHAAAMLEMWDEGPGLSGAERRRLVTEYALSARERSGVEEAYHYVRDRGGLDALEPEATALRRELRAFAESVRLTVYQLKITVTGRKPPQWWRLVIPASVTLGVLAEALDADGEEHHFEADGVRYADPFFGLGEDRDEHDVRLSHVLVRPGTSLRFFVGAVEHSVTCEKILDPDPQLSYPRCTSVSKAGESVSARNKRLAAVRIPHPAHPW</sequence>
<reference evidence="2" key="1">
    <citation type="submission" date="2022-01" db="EMBL/GenBank/DDBJ databases">
        <title>PSI-footprinting approach for the identification of protein synthesis inhibitor producers.</title>
        <authorList>
            <person name="Handel F."/>
            <person name="Kulik A."/>
            <person name="Wex K.W."/>
            <person name="Berscheid A."/>
            <person name="Saur J.S."/>
            <person name="Winkler A."/>
            <person name="Wibberg D."/>
            <person name="Kalinowski J."/>
            <person name="Broetz-Oesterhelt H."/>
            <person name="Mast Y."/>
        </authorList>
    </citation>
    <scope>NUCLEOTIDE SEQUENCE</scope>
    <source>
        <strain evidence="2">KNN 49.3e</strain>
    </source>
</reference>
<name>A0ABY4NSN9_9PSEU</name>
<keyword evidence="3" id="KW-1185">Reference proteome</keyword>
<dbReference type="InterPro" id="IPR024047">
    <property type="entry name" value="MM3350-like_sf"/>
</dbReference>
<accession>A0ABY4NSN9</accession>
<dbReference type="Proteomes" id="UP000830158">
    <property type="component" value="Chromosome"/>
</dbReference>
<dbReference type="Pfam" id="PF07929">
    <property type="entry name" value="PRiA4_ORF3"/>
    <property type="match status" value="1"/>
</dbReference>
<dbReference type="Gene3D" id="3.10.290.30">
    <property type="entry name" value="MM3350-like"/>
    <property type="match status" value="1"/>
</dbReference>